<keyword evidence="3 8" id="KW-0547">Nucleotide-binding</keyword>
<evidence type="ECO:0000256" key="1">
    <source>
        <dbReference type="ARBA" id="ARBA00007420"/>
    </source>
</evidence>
<dbReference type="GO" id="GO:0019136">
    <property type="term" value="F:deoxynucleoside kinase activity"/>
    <property type="evidence" value="ECO:0007669"/>
    <property type="project" value="InterPro"/>
</dbReference>
<sequence length="223" mass="26200">MAKPSTHQPVYSIFALMYIAICGNIGSGKTTLAEKLGHHYGWNVLYESVEDNPYLADFYEDMEKWAFHLQIHFLNSRFNQIKTIQESGVSSIQDRTIYEDAYIFANNLRSSNLLNERDYRTYRDLFNSMVEHIKAPDLLIYLKADIPRLVNQIQKRGRSYETTMRIDYLKNLNDHYVEWIKDYDQGNLLVIDVNNLDFVENPEDFALIVERIDAEIHGLFSQQ</sequence>
<feature type="binding site" evidence="7">
    <location>
        <position position="95"/>
    </location>
    <ligand>
        <name>substrate</name>
    </ligand>
</feature>
<evidence type="ECO:0000256" key="6">
    <source>
        <dbReference type="PIRSR" id="PIRSR000705-1"/>
    </source>
</evidence>
<dbReference type="Gene3D" id="3.40.50.300">
    <property type="entry name" value="P-loop containing nucleotide triphosphate hydrolases"/>
    <property type="match status" value="1"/>
</dbReference>
<feature type="active site" description="Proton acceptor" evidence="6">
    <location>
        <position position="94"/>
    </location>
</feature>
<dbReference type="PANTHER" id="PTHR10513">
    <property type="entry name" value="DEOXYNUCLEOSIDE KINASE"/>
    <property type="match status" value="1"/>
</dbReference>
<dbReference type="FunFam" id="3.40.50.300:FF:000659">
    <property type="entry name" value="Deoxyguanosine kinase"/>
    <property type="match status" value="1"/>
</dbReference>
<keyword evidence="2" id="KW-0808">Transferase</keyword>
<dbReference type="InterPro" id="IPR002624">
    <property type="entry name" value="DCK/DGK"/>
</dbReference>
<comment type="caution">
    <text evidence="10">The sequence shown here is derived from an EMBL/GenBank/DDBJ whole genome shotgun (WGS) entry which is preliminary data.</text>
</comment>
<evidence type="ECO:0000259" key="9">
    <source>
        <dbReference type="Pfam" id="PF01712"/>
    </source>
</evidence>
<dbReference type="InterPro" id="IPR031314">
    <property type="entry name" value="DNK_dom"/>
</dbReference>
<dbReference type="CDD" id="cd01673">
    <property type="entry name" value="dNK"/>
    <property type="match status" value="1"/>
</dbReference>
<evidence type="ECO:0000256" key="5">
    <source>
        <dbReference type="ARBA" id="ARBA00022840"/>
    </source>
</evidence>
<dbReference type="SUPFAM" id="SSF52540">
    <property type="entry name" value="P-loop containing nucleoside triphosphate hydrolases"/>
    <property type="match status" value="1"/>
</dbReference>
<feature type="binding site" evidence="8">
    <location>
        <begin position="23"/>
        <end position="31"/>
    </location>
    <ligand>
        <name>ATP</name>
        <dbReference type="ChEBI" id="CHEBI:30616"/>
    </ligand>
</feature>
<dbReference type="EMBL" id="QREG01000032">
    <property type="protein sequence ID" value="RED92216.1"/>
    <property type="molecule type" value="Genomic_DNA"/>
</dbReference>
<feature type="binding site" evidence="7">
    <location>
        <position position="161"/>
    </location>
    <ligand>
        <name>substrate</name>
    </ligand>
</feature>
<dbReference type="GO" id="GO:0005737">
    <property type="term" value="C:cytoplasm"/>
    <property type="evidence" value="ECO:0007669"/>
    <property type="project" value="TreeGrafter"/>
</dbReference>
<evidence type="ECO:0000256" key="8">
    <source>
        <dbReference type="PIRSR" id="PIRSR000705-3"/>
    </source>
</evidence>
<evidence type="ECO:0000313" key="11">
    <source>
        <dbReference type="Proteomes" id="UP000256779"/>
    </source>
</evidence>
<dbReference type="GO" id="GO:0005524">
    <property type="term" value="F:ATP binding"/>
    <property type="evidence" value="ECO:0007669"/>
    <property type="project" value="UniProtKB-KW"/>
</dbReference>
<dbReference type="InterPro" id="IPR027417">
    <property type="entry name" value="P-loop_NTPase"/>
</dbReference>
<evidence type="ECO:0000256" key="7">
    <source>
        <dbReference type="PIRSR" id="PIRSR000705-2"/>
    </source>
</evidence>
<feature type="binding site" evidence="7">
    <location>
        <position position="70"/>
    </location>
    <ligand>
        <name>substrate</name>
    </ligand>
</feature>
<feature type="domain" description="Deoxynucleoside kinase" evidence="9">
    <location>
        <begin position="19"/>
        <end position="214"/>
    </location>
</feature>
<comment type="similarity">
    <text evidence="1">Belongs to the DCK/DGK family.</text>
</comment>
<organism evidence="10 11">
    <name type="scientific">Marinoscillum furvescens DSM 4134</name>
    <dbReference type="NCBI Taxonomy" id="1122208"/>
    <lineage>
        <taxon>Bacteria</taxon>
        <taxon>Pseudomonadati</taxon>
        <taxon>Bacteroidota</taxon>
        <taxon>Cytophagia</taxon>
        <taxon>Cytophagales</taxon>
        <taxon>Reichenbachiellaceae</taxon>
        <taxon>Marinoscillum</taxon>
    </lineage>
</organism>
<feature type="binding site" evidence="7">
    <location>
        <position position="59"/>
    </location>
    <ligand>
        <name>substrate</name>
    </ligand>
</feature>
<feature type="binding site" evidence="7">
    <location>
        <position position="47"/>
    </location>
    <ligand>
        <name>substrate</name>
    </ligand>
</feature>
<proteinExistence type="inferred from homology"/>
<dbReference type="PIRSF" id="PIRSF000705">
    <property type="entry name" value="DNK"/>
    <property type="match status" value="1"/>
</dbReference>
<gene>
    <name evidence="10" type="ORF">C7460_13228</name>
</gene>
<keyword evidence="11" id="KW-1185">Reference proteome</keyword>
<keyword evidence="5 8" id="KW-0067">ATP-binding</keyword>
<evidence type="ECO:0000256" key="3">
    <source>
        <dbReference type="ARBA" id="ARBA00022741"/>
    </source>
</evidence>
<name>A0A3D9KW69_MARFU</name>
<reference evidence="10 11" key="1">
    <citation type="submission" date="2018-07" db="EMBL/GenBank/DDBJ databases">
        <title>Genomic Encyclopedia of Type Strains, Phase IV (KMG-IV): sequencing the most valuable type-strain genomes for metagenomic binning, comparative biology and taxonomic classification.</title>
        <authorList>
            <person name="Goeker M."/>
        </authorList>
    </citation>
    <scope>NUCLEOTIDE SEQUENCE [LARGE SCALE GENOMIC DNA]</scope>
    <source>
        <strain evidence="10 11">DSM 4134</strain>
    </source>
</reference>
<evidence type="ECO:0000313" key="10">
    <source>
        <dbReference type="EMBL" id="RED92216.1"/>
    </source>
</evidence>
<evidence type="ECO:0000256" key="4">
    <source>
        <dbReference type="ARBA" id="ARBA00022777"/>
    </source>
</evidence>
<evidence type="ECO:0000256" key="2">
    <source>
        <dbReference type="ARBA" id="ARBA00022679"/>
    </source>
</evidence>
<protein>
    <submittedName>
        <fullName evidence="10">Deoxyadenosine/deoxycytidine kinase</fullName>
    </submittedName>
</protein>
<feature type="binding site" evidence="8">
    <location>
        <begin position="196"/>
        <end position="198"/>
    </location>
    <ligand>
        <name>ATP</name>
        <dbReference type="ChEBI" id="CHEBI:30616"/>
    </ligand>
</feature>
<feature type="binding site" evidence="7">
    <location>
        <position position="100"/>
    </location>
    <ligand>
        <name>substrate</name>
    </ligand>
</feature>
<accession>A0A3D9KW69</accession>
<dbReference type="PANTHER" id="PTHR10513:SF35">
    <property type="entry name" value="DEOXYADENOSINE KINASE"/>
    <property type="match status" value="1"/>
</dbReference>
<dbReference type="Pfam" id="PF01712">
    <property type="entry name" value="dNK"/>
    <property type="match status" value="1"/>
</dbReference>
<dbReference type="InterPro" id="IPR050566">
    <property type="entry name" value="Deoxyribonucleoside_kinase"/>
</dbReference>
<dbReference type="AlphaFoldDB" id="A0A3D9KW69"/>
<dbReference type="Proteomes" id="UP000256779">
    <property type="component" value="Unassembled WGS sequence"/>
</dbReference>
<keyword evidence="4 10" id="KW-0418">Kinase</keyword>